<dbReference type="GO" id="GO:0008902">
    <property type="term" value="F:hydroxymethylpyrimidine kinase activity"/>
    <property type="evidence" value="ECO:0007669"/>
    <property type="project" value="UniProtKB-EC"/>
</dbReference>
<dbReference type="GO" id="GO:0008972">
    <property type="term" value="F:phosphomethylpyrimidine kinase activity"/>
    <property type="evidence" value="ECO:0007669"/>
    <property type="project" value="InterPro"/>
</dbReference>
<evidence type="ECO:0000256" key="5">
    <source>
        <dbReference type="ARBA" id="ARBA00022777"/>
    </source>
</evidence>
<evidence type="ECO:0000256" key="2">
    <source>
        <dbReference type="ARBA" id="ARBA00012135"/>
    </source>
</evidence>
<keyword evidence="4" id="KW-0547">Nucleotide-binding</keyword>
<dbReference type="GO" id="GO:0009228">
    <property type="term" value="P:thiamine biosynthetic process"/>
    <property type="evidence" value="ECO:0007669"/>
    <property type="project" value="InterPro"/>
</dbReference>
<dbReference type="InterPro" id="IPR004399">
    <property type="entry name" value="HMP/HMP-P_kinase_dom"/>
</dbReference>
<evidence type="ECO:0000313" key="9">
    <source>
        <dbReference type="Proteomes" id="UP000553706"/>
    </source>
</evidence>
<comment type="pathway">
    <text evidence="1">Cofactor biosynthesis; thiamine diphosphate biosynthesis.</text>
</comment>
<dbReference type="UniPathway" id="UPA00060">
    <property type="reaction ID" value="UER00138"/>
</dbReference>
<dbReference type="SUPFAM" id="SSF53613">
    <property type="entry name" value="Ribokinase-like"/>
    <property type="match status" value="1"/>
</dbReference>
<keyword evidence="6" id="KW-0067">ATP-binding</keyword>
<dbReference type="AlphaFoldDB" id="A0A840VDZ0"/>
<keyword evidence="9" id="KW-1185">Reference proteome</keyword>
<dbReference type="PANTHER" id="PTHR20858:SF17">
    <property type="entry name" value="HYDROXYMETHYLPYRIMIDINE_PHOSPHOMETHYLPYRIMIDINE KINASE THI20-RELATED"/>
    <property type="match status" value="1"/>
</dbReference>
<organism evidence="8 9">
    <name type="scientific">Acidocella aromatica</name>
    <dbReference type="NCBI Taxonomy" id="1303579"/>
    <lineage>
        <taxon>Bacteria</taxon>
        <taxon>Pseudomonadati</taxon>
        <taxon>Pseudomonadota</taxon>
        <taxon>Alphaproteobacteria</taxon>
        <taxon>Acetobacterales</taxon>
        <taxon>Acidocellaceae</taxon>
        <taxon>Acidocella</taxon>
    </lineage>
</organism>
<dbReference type="PANTHER" id="PTHR20858">
    <property type="entry name" value="PHOSPHOMETHYLPYRIMIDINE KINASE"/>
    <property type="match status" value="1"/>
</dbReference>
<proteinExistence type="predicted"/>
<dbReference type="RefSeq" id="WP_183267092.1">
    <property type="nucleotide sequence ID" value="NZ_JACHFJ010000012.1"/>
</dbReference>
<feature type="domain" description="Pyridoxamine kinase/Phosphomethylpyrimidine kinase" evidence="7">
    <location>
        <begin position="11"/>
        <end position="253"/>
    </location>
</feature>
<comment type="caution">
    <text evidence="8">The sequence shown here is derived from an EMBL/GenBank/DDBJ whole genome shotgun (WGS) entry which is preliminary data.</text>
</comment>
<dbReference type="Proteomes" id="UP000553706">
    <property type="component" value="Unassembled WGS sequence"/>
</dbReference>
<sequence>MKRVLTIAGSDSGGGAGIEADIKTISALGAYACTAITALTAQNTLGVADVHPVPAPFVKLCIETVLADIGVDAVKLGMLTNEAIIRAVASVLPANIPVVLDPVMVATSGAVLLPDAAIDALKTELLPRATVVTPNLPEAAKLTGLNVETEEERIAAGRALLALGAKAALVKGGHGGGEMLTDYLVTADSVEAISLPRLHSRNTHGTGCTMASAIATGLAQGMTLPDATRRARHYLQEAIRTAPGFGAGHGPVNHLAQLA</sequence>
<name>A0A840VDZ0_9PROT</name>
<dbReference type="EC" id="2.7.1.49" evidence="2"/>
<evidence type="ECO:0000256" key="3">
    <source>
        <dbReference type="ARBA" id="ARBA00022679"/>
    </source>
</evidence>
<evidence type="ECO:0000256" key="4">
    <source>
        <dbReference type="ARBA" id="ARBA00022741"/>
    </source>
</evidence>
<dbReference type="Gene3D" id="3.40.1190.20">
    <property type="match status" value="1"/>
</dbReference>
<dbReference type="EMBL" id="JACHFJ010000012">
    <property type="protein sequence ID" value="MBB5374073.1"/>
    <property type="molecule type" value="Genomic_DNA"/>
</dbReference>
<dbReference type="CDD" id="cd01169">
    <property type="entry name" value="HMPP_kinase"/>
    <property type="match status" value="1"/>
</dbReference>
<dbReference type="InterPro" id="IPR029056">
    <property type="entry name" value="Ribokinase-like"/>
</dbReference>
<dbReference type="NCBIfam" id="TIGR00097">
    <property type="entry name" value="HMP-P_kinase"/>
    <property type="match status" value="1"/>
</dbReference>
<keyword evidence="5 8" id="KW-0418">Kinase</keyword>
<dbReference type="Pfam" id="PF08543">
    <property type="entry name" value="Phos_pyr_kin"/>
    <property type="match status" value="1"/>
</dbReference>
<evidence type="ECO:0000259" key="7">
    <source>
        <dbReference type="Pfam" id="PF08543"/>
    </source>
</evidence>
<evidence type="ECO:0000256" key="1">
    <source>
        <dbReference type="ARBA" id="ARBA00004948"/>
    </source>
</evidence>
<reference evidence="8 9" key="1">
    <citation type="submission" date="2020-08" db="EMBL/GenBank/DDBJ databases">
        <title>Genomic Encyclopedia of Type Strains, Phase IV (KMG-IV): sequencing the most valuable type-strain genomes for metagenomic binning, comparative biology and taxonomic classification.</title>
        <authorList>
            <person name="Goeker M."/>
        </authorList>
    </citation>
    <scope>NUCLEOTIDE SEQUENCE [LARGE SCALE GENOMIC DNA]</scope>
    <source>
        <strain evidence="8 9">DSM 27026</strain>
    </source>
</reference>
<keyword evidence="3 8" id="KW-0808">Transferase</keyword>
<dbReference type="FunFam" id="3.40.1190.20:FF:000003">
    <property type="entry name" value="Phosphomethylpyrimidine kinase ThiD"/>
    <property type="match status" value="1"/>
</dbReference>
<evidence type="ECO:0000256" key="6">
    <source>
        <dbReference type="ARBA" id="ARBA00022840"/>
    </source>
</evidence>
<dbReference type="GO" id="GO:0009229">
    <property type="term" value="P:thiamine diphosphate biosynthetic process"/>
    <property type="evidence" value="ECO:0007669"/>
    <property type="project" value="UniProtKB-UniPathway"/>
</dbReference>
<dbReference type="GO" id="GO:0005829">
    <property type="term" value="C:cytosol"/>
    <property type="evidence" value="ECO:0007669"/>
    <property type="project" value="TreeGrafter"/>
</dbReference>
<evidence type="ECO:0000313" key="8">
    <source>
        <dbReference type="EMBL" id="MBB5374073.1"/>
    </source>
</evidence>
<protein>
    <recommendedName>
        <fullName evidence="2">hydroxymethylpyrimidine kinase</fullName>
        <ecNumber evidence="2">2.7.1.49</ecNumber>
    </recommendedName>
</protein>
<accession>A0A840VDZ0</accession>
<dbReference type="GO" id="GO:0005524">
    <property type="term" value="F:ATP binding"/>
    <property type="evidence" value="ECO:0007669"/>
    <property type="project" value="UniProtKB-KW"/>
</dbReference>
<dbReference type="InterPro" id="IPR013749">
    <property type="entry name" value="PM/HMP-P_kinase-1"/>
</dbReference>
<gene>
    <name evidence="8" type="ORF">HNP71_002343</name>
</gene>